<dbReference type="AlphaFoldDB" id="A0A6N2AGE3"/>
<feature type="compositionally biased region" description="Basic and acidic residues" evidence="3">
    <location>
        <begin position="48"/>
        <end position="59"/>
    </location>
</feature>
<dbReference type="InterPro" id="IPR040389">
    <property type="entry name" value="SMR"/>
</dbReference>
<protein>
    <submittedName>
        <fullName evidence="4">Uncharacterized protein</fullName>
    </submittedName>
</protein>
<keyword evidence="2" id="KW-0131">Cell cycle</keyword>
<feature type="region of interest" description="Disordered" evidence="3">
    <location>
        <begin position="23"/>
        <end position="62"/>
    </location>
</feature>
<name>A0A6N2AGE3_SOLCI</name>
<comment type="caution">
    <text evidence="4">The sequence shown here is derived from an EMBL/GenBank/DDBJ whole genome shotgun (WGS) entry which is preliminary data.</text>
</comment>
<reference evidence="4" key="1">
    <citation type="submission" date="2019-05" db="EMBL/GenBank/DDBJ databases">
        <title>The de novo reference genome and transcriptome assemblies of the wild tomato species Solanum chilense.</title>
        <authorList>
            <person name="Stam R."/>
            <person name="Nosenko T."/>
            <person name="Hoerger A.C."/>
            <person name="Stephan W."/>
            <person name="Seidel M.A."/>
            <person name="Kuhn J.M.M."/>
            <person name="Haberer G."/>
            <person name="Tellier A."/>
        </authorList>
    </citation>
    <scope>NUCLEOTIDE SEQUENCE</scope>
    <source>
        <tissue evidence="4">Mature leaves</tissue>
    </source>
</reference>
<evidence type="ECO:0000256" key="3">
    <source>
        <dbReference type="SAM" id="MobiDB-lite"/>
    </source>
</evidence>
<dbReference type="PANTHER" id="PTHR33142">
    <property type="entry name" value="CYCLIN-DEPENDENT PROTEIN KINASE INHIBITOR SMR13"/>
    <property type="match status" value="1"/>
</dbReference>
<evidence type="ECO:0000313" key="4">
    <source>
        <dbReference type="EMBL" id="TMW80770.1"/>
    </source>
</evidence>
<dbReference type="GO" id="GO:0004860">
    <property type="term" value="F:protein kinase inhibitor activity"/>
    <property type="evidence" value="ECO:0007669"/>
    <property type="project" value="UniProtKB-KW"/>
</dbReference>
<gene>
    <name evidence="4" type="ORF">EJD97_015393</name>
</gene>
<evidence type="ECO:0000256" key="2">
    <source>
        <dbReference type="ARBA" id="ARBA00023306"/>
    </source>
</evidence>
<organism evidence="4">
    <name type="scientific">Solanum chilense</name>
    <name type="common">Tomato</name>
    <name type="synonym">Lycopersicon chilense</name>
    <dbReference type="NCBI Taxonomy" id="4083"/>
    <lineage>
        <taxon>Eukaryota</taxon>
        <taxon>Viridiplantae</taxon>
        <taxon>Streptophyta</taxon>
        <taxon>Embryophyta</taxon>
        <taxon>Tracheophyta</taxon>
        <taxon>Spermatophyta</taxon>
        <taxon>Magnoliopsida</taxon>
        <taxon>eudicotyledons</taxon>
        <taxon>Gunneridae</taxon>
        <taxon>Pentapetalae</taxon>
        <taxon>asterids</taxon>
        <taxon>lamiids</taxon>
        <taxon>Solanales</taxon>
        <taxon>Solanaceae</taxon>
        <taxon>Solanoideae</taxon>
        <taxon>Solaneae</taxon>
        <taxon>Solanum</taxon>
        <taxon>Solanum subgen. Lycopersicon</taxon>
    </lineage>
</organism>
<dbReference type="GO" id="GO:0005634">
    <property type="term" value="C:nucleus"/>
    <property type="evidence" value="ECO:0007669"/>
    <property type="project" value="TreeGrafter"/>
</dbReference>
<dbReference type="GO" id="GO:0032875">
    <property type="term" value="P:regulation of DNA endoreduplication"/>
    <property type="evidence" value="ECO:0007669"/>
    <property type="project" value="InterPro"/>
</dbReference>
<dbReference type="PANTHER" id="PTHR33142:SF15">
    <property type="entry name" value="CYCLIN-DEPENDENT PROTEIN KINASE INHIBITOR SMR4"/>
    <property type="match status" value="1"/>
</dbReference>
<accession>A0A6N2AGE3</accession>
<evidence type="ECO:0000256" key="1">
    <source>
        <dbReference type="ARBA" id="ARBA00023013"/>
    </source>
</evidence>
<sequence length="86" mass="9909">MEIKEYEDVTMMEVAEVVEEEGCSTPKRDDCQIPAILVPPPPPRKKRTYDCGGDKRKPPENGYFQAPEIELFFAMQQPRCTQRTFA</sequence>
<proteinExistence type="predicted"/>
<dbReference type="EMBL" id="RXGB01040381">
    <property type="protein sequence ID" value="TMW80770.1"/>
    <property type="molecule type" value="Genomic_DNA"/>
</dbReference>
<keyword evidence="1" id="KW-0649">Protein kinase inhibitor</keyword>